<evidence type="ECO:0000256" key="1">
    <source>
        <dbReference type="SAM" id="Phobius"/>
    </source>
</evidence>
<keyword evidence="1" id="KW-1133">Transmembrane helix</keyword>
<dbReference type="AlphaFoldDB" id="A0A8J7Z5T8"/>
<keyword evidence="1" id="KW-0472">Membrane</keyword>
<proteinExistence type="predicted"/>
<keyword evidence="1" id="KW-0812">Transmembrane</keyword>
<evidence type="ECO:0000313" key="3">
    <source>
        <dbReference type="EMBL" id="NDJ18623.1"/>
    </source>
</evidence>
<dbReference type="InterPro" id="IPR015402">
    <property type="entry name" value="DUF1980"/>
</dbReference>
<feature type="domain" description="DUF1980" evidence="2">
    <location>
        <begin position="140"/>
        <end position="264"/>
    </location>
</feature>
<gene>
    <name evidence="3" type="ORF">GS601_15235</name>
</gene>
<reference evidence="3" key="1">
    <citation type="submission" date="2019-12" db="EMBL/GenBank/DDBJ databases">
        <title>High-Quality draft genome sequences of three cyanobacteria isolated from the limestone walls of the Old Cathedral of Coimbra.</title>
        <authorList>
            <person name="Tiago I."/>
            <person name="Soares F."/>
            <person name="Portugal A."/>
        </authorList>
    </citation>
    <scope>NUCLEOTIDE SEQUENCE</scope>
    <source>
        <strain evidence="3">A</strain>
    </source>
</reference>
<feature type="transmembrane region" description="Helical" evidence="1">
    <location>
        <begin position="84"/>
        <end position="104"/>
    </location>
</feature>
<dbReference type="PANTHER" id="PTHR40047:SF1">
    <property type="entry name" value="UPF0703 PROTEIN YCGQ"/>
    <property type="match status" value="1"/>
</dbReference>
<accession>A0A8J7Z5T8</accession>
<dbReference type="InterPro" id="IPR048447">
    <property type="entry name" value="DUF1980_C"/>
</dbReference>
<name>A0A8J7Z5T8_9CYAN</name>
<dbReference type="NCBIfam" id="TIGR03943">
    <property type="entry name" value="TIGR03943 family putative permease subunit"/>
    <property type="match status" value="1"/>
</dbReference>
<feature type="transmembrane region" description="Helical" evidence="1">
    <location>
        <begin position="12"/>
        <end position="30"/>
    </location>
</feature>
<keyword evidence="4" id="KW-1185">Reference proteome</keyword>
<dbReference type="InterPro" id="IPR052955">
    <property type="entry name" value="UPF0703_membrane_permease"/>
</dbReference>
<dbReference type="Pfam" id="PF21537">
    <property type="entry name" value="DUF1980_C"/>
    <property type="match status" value="1"/>
</dbReference>
<organism evidence="3 4">
    <name type="scientific">Myxacorys almedinensis A</name>
    <dbReference type="NCBI Taxonomy" id="2690445"/>
    <lineage>
        <taxon>Bacteria</taxon>
        <taxon>Bacillati</taxon>
        <taxon>Cyanobacteriota</taxon>
        <taxon>Cyanophyceae</taxon>
        <taxon>Leptolyngbyales</taxon>
        <taxon>Leptolyngbyaceae</taxon>
        <taxon>Myxacorys</taxon>
        <taxon>Myxacorys almedinensis</taxon>
    </lineage>
</organism>
<feature type="transmembrane region" description="Helical" evidence="1">
    <location>
        <begin position="42"/>
        <end position="63"/>
    </location>
</feature>
<evidence type="ECO:0000259" key="2">
    <source>
        <dbReference type="Pfam" id="PF21537"/>
    </source>
</evidence>
<evidence type="ECO:0000313" key="4">
    <source>
        <dbReference type="Proteomes" id="UP000646053"/>
    </source>
</evidence>
<sequence length="264" mass="29333">MARLSFRSFLPWLDVLAIAAWGIVLLKFWLTGQLFLLIHPNYNWLTIAAAFTLLLVSGLKAFFIWRASQRLGRQSSPPMQHVSLFPPGWGSALMLGMAIAGLVFTPQAFASQTALDRGLTDTLTSTRVNPQAFRSSTRSEDKNLIDWIRSLQVYPEPDAYTGQKAKVQGFVVYPPNLSEQYFLLTRFVITCCAADVYPISLPVKLAGGDSKTGLPAANRQTYAADSWVEVEGQMITETLDGRRQLTIQATALKPVPTPKNPYDY</sequence>
<dbReference type="RefSeq" id="WP_162424150.1">
    <property type="nucleotide sequence ID" value="NZ_WVIE01000018.1"/>
</dbReference>
<dbReference type="Proteomes" id="UP000646053">
    <property type="component" value="Unassembled WGS sequence"/>
</dbReference>
<protein>
    <submittedName>
        <fullName evidence="3">TIGR03943 family protein</fullName>
    </submittedName>
</protein>
<dbReference type="PANTHER" id="PTHR40047">
    <property type="entry name" value="UPF0703 PROTEIN YCGQ"/>
    <property type="match status" value="1"/>
</dbReference>
<dbReference type="EMBL" id="WVIE01000018">
    <property type="protein sequence ID" value="NDJ18623.1"/>
    <property type="molecule type" value="Genomic_DNA"/>
</dbReference>
<comment type="caution">
    <text evidence="3">The sequence shown here is derived from an EMBL/GenBank/DDBJ whole genome shotgun (WGS) entry which is preliminary data.</text>
</comment>